<dbReference type="EMBL" id="JAOVZO020000018">
    <property type="protein sequence ID" value="MDC8014604.1"/>
    <property type="molecule type" value="Genomic_DNA"/>
</dbReference>
<feature type="transmembrane region" description="Helical" evidence="5">
    <location>
        <begin position="57"/>
        <end position="74"/>
    </location>
</feature>
<comment type="caution">
    <text evidence="6">The sequence shown here is derived from an EMBL/GenBank/DDBJ whole genome shotgun (WGS) entry which is preliminary data.</text>
</comment>
<feature type="transmembrane region" description="Helical" evidence="5">
    <location>
        <begin position="20"/>
        <end position="37"/>
    </location>
</feature>
<evidence type="ECO:0000313" key="7">
    <source>
        <dbReference type="Proteomes" id="UP001139971"/>
    </source>
</evidence>
<protein>
    <submittedName>
        <fullName evidence="6">DoxX family protein</fullName>
    </submittedName>
</protein>
<dbReference type="AlphaFoldDB" id="A0A9X3YLM9"/>
<evidence type="ECO:0000256" key="1">
    <source>
        <dbReference type="ARBA" id="ARBA00004141"/>
    </source>
</evidence>
<accession>A0A9X3YLM9</accession>
<feature type="transmembrane region" description="Helical" evidence="5">
    <location>
        <begin position="79"/>
        <end position="99"/>
    </location>
</feature>
<evidence type="ECO:0000256" key="5">
    <source>
        <dbReference type="SAM" id="Phobius"/>
    </source>
</evidence>
<dbReference type="GO" id="GO:0016020">
    <property type="term" value="C:membrane"/>
    <property type="evidence" value="ECO:0007669"/>
    <property type="project" value="UniProtKB-SubCell"/>
</dbReference>
<evidence type="ECO:0000313" key="6">
    <source>
        <dbReference type="EMBL" id="MDC8014604.1"/>
    </source>
</evidence>
<dbReference type="Pfam" id="PF13564">
    <property type="entry name" value="DoxX_2"/>
    <property type="match status" value="1"/>
</dbReference>
<proteinExistence type="predicted"/>
<keyword evidence="3 5" id="KW-1133">Transmembrane helix</keyword>
<reference evidence="6" key="1">
    <citation type="submission" date="2023-02" db="EMBL/GenBank/DDBJ databases">
        <title>Tahibacter soli sp. nov. isolated from soil.</title>
        <authorList>
            <person name="Baek J.H."/>
            <person name="Lee J.K."/>
            <person name="Choi D.G."/>
            <person name="Jeon C.O."/>
        </authorList>
    </citation>
    <scope>NUCLEOTIDE SEQUENCE</scope>
    <source>
        <strain evidence="6">BL</strain>
    </source>
</reference>
<gene>
    <name evidence="6" type="ORF">OD750_018820</name>
</gene>
<name>A0A9X3YLM9_9GAMM</name>
<keyword evidence="2 5" id="KW-0812">Transmembrane</keyword>
<evidence type="ECO:0000256" key="2">
    <source>
        <dbReference type="ARBA" id="ARBA00022692"/>
    </source>
</evidence>
<feature type="transmembrane region" description="Helical" evidence="5">
    <location>
        <begin position="105"/>
        <end position="123"/>
    </location>
</feature>
<organism evidence="6 7">
    <name type="scientific">Tahibacter soli</name>
    <dbReference type="NCBI Taxonomy" id="2983605"/>
    <lineage>
        <taxon>Bacteria</taxon>
        <taxon>Pseudomonadati</taxon>
        <taxon>Pseudomonadota</taxon>
        <taxon>Gammaproteobacteria</taxon>
        <taxon>Lysobacterales</taxon>
        <taxon>Rhodanobacteraceae</taxon>
        <taxon>Tahibacter</taxon>
    </lineage>
</organism>
<dbReference type="RefSeq" id="WP_263542181.1">
    <property type="nucleotide sequence ID" value="NZ_JAOVZO020000018.1"/>
</dbReference>
<evidence type="ECO:0000256" key="4">
    <source>
        <dbReference type="ARBA" id="ARBA00023136"/>
    </source>
</evidence>
<comment type="subcellular location">
    <subcellularLocation>
        <location evidence="1">Membrane</location>
        <topology evidence="1">Multi-pass membrane protein</topology>
    </subcellularLocation>
</comment>
<dbReference type="InterPro" id="IPR032808">
    <property type="entry name" value="DoxX"/>
</dbReference>
<evidence type="ECO:0000256" key="3">
    <source>
        <dbReference type="ARBA" id="ARBA00022989"/>
    </source>
</evidence>
<dbReference type="Proteomes" id="UP001139971">
    <property type="component" value="Unassembled WGS sequence"/>
</dbReference>
<keyword evidence="4 5" id="KW-0472">Membrane</keyword>
<sequence>MSAIEASLPSRGARRLGRVLSDLVILLLVFDAVAKLVPIVPPPGALPPLGYSDDIGLTRLLGALILGCAALYALPRTALVGAVLLTAVCGGAVVTHYALGSPLVTHQLFGAYLGAAAWTGLALRDARLRALFAGARVVPDEL</sequence>
<keyword evidence="7" id="KW-1185">Reference proteome</keyword>